<gene>
    <name evidence="4" type="ORF">ATN00_16570</name>
</gene>
<proteinExistence type="inferred from homology"/>
<dbReference type="Proteomes" id="UP000056968">
    <property type="component" value="Chromosome"/>
</dbReference>
<dbReference type="SUPFAM" id="SSF51735">
    <property type="entry name" value="NAD(P)-binding Rossmann-fold domains"/>
    <property type="match status" value="1"/>
</dbReference>
<dbReference type="PANTHER" id="PTHR24321:SF11">
    <property type="entry name" value="BLR0893 PROTEIN"/>
    <property type="match status" value="1"/>
</dbReference>
<comment type="catalytic activity">
    <reaction evidence="3">
        <text>2,5-dichlorocyclohexa-2,5-dien-1,4-diol + NAD(+) = 2,5-dichlorohydroquinone + NADH + H(+)</text>
        <dbReference type="Rhea" id="RHEA:15741"/>
        <dbReference type="ChEBI" id="CHEBI:15378"/>
        <dbReference type="ChEBI" id="CHEBI:27545"/>
        <dbReference type="ChEBI" id="CHEBI:28975"/>
        <dbReference type="ChEBI" id="CHEBI:57540"/>
        <dbReference type="ChEBI" id="CHEBI:57945"/>
    </reaction>
</comment>
<keyword evidence="2" id="KW-0560">Oxidoreductase</keyword>
<dbReference type="InterPro" id="IPR020904">
    <property type="entry name" value="Sc_DH/Rdtase_CS"/>
</dbReference>
<dbReference type="GO" id="GO:0016491">
    <property type="term" value="F:oxidoreductase activity"/>
    <property type="evidence" value="ECO:0007669"/>
    <property type="project" value="UniProtKB-KW"/>
</dbReference>
<dbReference type="PANTHER" id="PTHR24321">
    <property type="entry name" value="DEHYDROGENASES, SHORT CHAIN"/>
    <property type="match status" value="1"/>
</dbReference>
<dbReference type="CDD" id="cd05233">
    <property type="entry name" value="SDR_c"/>
    <property type="match status" value="1"/>
</dbReference>
<dbReference type="KEGG" id="sbd:ATN00_16570"/>
<dbReference type="Gene3D" id="3.40.50.720">
    <property type="entry name" value="NAD(P)-binding Rossmann-like Domain"/>
    <property type="match status" value="1"/>
</dbReference>
<dbReference type="AlphaFoldDB" id="A0A0S3F1U6"/>
<evidence type="ECO:0008006" key="6">
    <source>
        <dbReference type="Google" id="ProtNLM"/>
    </source>
</evidence>
<dbReference type="OrthoDB" id="9792355at2"/>
<protein>
    <recommendedName>
        <fullName evidence="6">Short-chain dehydrogenase</fullName>
    </recommendedName>
</protein>
<evidence type="ECO:0000256" key="1">
    <source>
        <dbReference type="ARBA" id="ARBA00006484"/>
    </source>
</evidence>
<evidence type="ECO:0000313" key="4">
    <source>
        <dbReference type="EMBL" id="ALR21669.1"/>
    </source>
</evidence>
<dbReference type="PRINTS" id="PR00081">
    <property type="entry name" value="GDHRDH"/>
</dbReference>
<dbReference type="FunFam" id="3.40.50.720:FF:000084">
    <property type="entry name" value="Short-chain dehydrogenase reductase"/>
    <property type="match status" value="1"/>
</dbReference>
<evidence type="ECO:0000256" key="3">
    <source>
        <dbReference type="ARBA" id="ARBA00051383"/>
    </source>
</evidence>
<name>A0A0S3F1U6_9SPHN</name>
<organism evidence="4 5">
    <name type="scientific">Sphingobium baderi</name>
    <dbReference type="NCBI Taxonomy" id="1332080"/>
    <lineage>
        <taxon>Bacteria</taxon>
        <taxon>Pseudomonadati</taxon>
        <taxon>Pseudomonadota</taxon>
        <taxon>Alphaproteobacteria</taxon>
        <taxon>Sphingomonadales</taxon>
        <taxon>Sphingomonadaceae</taxon>
        <taxon>Sphingobium</taxon>
    </lineage>
</organism>
<evidence type="ECO:0000313" key="5">
    <source>
        <dbReference type="Proteomes" id="UP000056968"/>
    </source>
</evidence>
<dbReference type="InterPro" id="IPR002347">
    <property type="entry name" value="SDR_fam"/>
</dbReference>
<dbReference type="STRING" id="1332080.ATN00_16570"/>
<dbReference type="PROSITE" id="PS00061">
    <property type="entry name" value="ADH_SHORT"/>
    <property type="match status" value="1"/>
</dbReference>
<dbReference type="Pfam" id="PF13561">
    <property type="entry name" value="adh_short_C2"/>
    <property type="match status" value="1"/>
</dbReference>
<reference evidence="4 5" key="1">
    <citation type="submission" date="2015-11" db="EMBL/GenBank/DDBJ databases">
        <title>A Two-component Flavoprotein Monooxygenase System MeaXY Responsible for para-Hydroxylation of 2-Methyl-6-ethylaniline and 2,6-Diethylaniline in Sphingobium baderi DE-13.</title>
        <authorList>
            <person name="Cheng M."/>
            <person name="Meng Q."/>
            <person name="Yang Y."/>
            <person name="Chu C."/>
            <person name="Yan X."/>
            <person name="He J."/>
            <person name="Li S."/>
        </authorList>
    </citation>
    <scope>NUCLEOTIDE SEQUENCE [LARGE SCALE GENOMIC DNA]</scope>
    <source>
        <strain evidence="4 5">DE-13</strain>
    </source>
</reference>
<dbReference type="EMBL" id="CP013264">
    <property type="protein sequence ID" value="ALR21669.1"/>
    <property type="molecule type" value="Genomic_DNA"/>
</dbReference>
<sequence length="258" mass="27320">MNDRFKDQVALVTAGAAGIGAATAEMFARQGARVMLSDINRPAGEAMAEKLRSEGYEAQFLHADATVEEEVEALVRKTVETYGGLHLAANVVGDAHPRASGAEFHTQSLESWEHTMAVTLRSVFLSMKYEIAHMIDNGGGAIANVTSLAALLYVGVSGAAYAASKAGVVRLTKFAAVTYADRGVRVNCIAPGVTPTAAYNKAGEDIGRMVIDDLLQNQPIRRTINPSEQAEAIGWLCSTEASMVTGHVLPVDGGWTAR</sequence>
<dbReference type="RefSeq" id="WP_062066556.1">
    <property type="nucleotide sequence ID" value="NZ_CP013264.1"/>
</dbReference>
<evidence type="ECO:0000256" key="2">
    <source>
        <dbReference type="ARBA" id="ARBA00023002"/>
    </source>
</evidence>
<accession>A0A0S3F1U6</accession>
<comment type="similarity">
    <text evidence="1">Belongs to the short-chain dehydrogenases/reductases (SDR) family.</text>
</comment>
<dbReference type="InterPro" id="IPR036291">
    <property type="entry name" value="NAD(P)-bd_dom_sf"/>
</dbReference>
<keyword evidence="5" id="KW-1185">Reference proteome</keyword>